<name>A0A919M783_9ACTN</name>
<dbReference type="Proteomes" id="UP000619479">
    <property type="component" value="Unassembled WGS sequence"/>
</dbReference>
<proteinExistence type="predicted"/>
<feature type="signal peptide" evidence="1">
    <location>
        <begin position="1"/>
        <end position="31"/>
    </location>
</feature>
<reference evidence="2" key="1">
    <citation type="submission" date="2021-01" db="EMBL/GenBank/DDBJ databases">
        <title>Whole genome shotgun sequence of Actinoplanes cyaneus NBRC 14990.</title>
        <authorList>
            <person name="Komaki H."/>
            <person name="Tamura T."/>
        </authorList>
    </citation>
    <scope>NUCLEOTIDE SEQUENCE</scope>
    <source>
        <strain evidence="2">NBRC 14990</strain>
    </source>
</reference>
<protein>
    <recommendedName>
        <fullName evidence="4">Lipoprotein</fullName>
    </recommendedName>
</protein>
<dbReference type="RefSeq" id="WP_203748316.1">
    <property type="nucleotide sequence ID" value="NZ_BAAAUC010000039.1"/>
</dbReference>
<organism evidence="2 3">
    <name type="scientific">Actinoplanes cyaneus</name>
    <dbReference type="NCBI Taxonomy" id="52696"/>
    <lineage>
        <taxon>Bacteria</taxon>
        <taxon>Bacillati</taxon>
        <taxon>Actinomycetota</taxon>
        <taxon>Actinomycetes</taxon>
        <taxon>Micromonosporales</taxon>
        <taxon>Micromonosporaceae</taxon>
        <taxon>Actinoplanes</taxon>
    </lineage>
</organism>
<evidence type="ECO:0000313" key="3">
    <source>
        <dbReference type="Proteomes" id="UP000619479"/>
    </source>
</evidence>
<feature type="chain" id="PRO_5037632522" description="Lipoprotein" evidence="1">
    <location>
        <begin position="32"/>
        <end position="204"/>
    </location>
</feature>
<evidence type="ECO:0008006" key="4">
    <source>
        <dbReference type="Google" id="ProtNLM"/>
    </source>
</evidence>
<keyword evidence="3" id="KW-1185">Reference proteome</keyword>
<accession>A0A919M783</accession>
<evidence type="ECO:0000313" key="2">
    <source>
        <dbReference type="EMBL" id="GID68512.1"/>
    </source>
</evidence>
<dbReference type="EMBL" id="BOMH01000048">
    <property type="protein sequence ID" value="GID68512.1"/>
    <property type="molecule type" value="Genomic_DNA"/>
</dbReference>
<gene>
    <name evidence="2" type="ORF">Acy02nite_63930</name>
</gene>
<sequence length="204" mass="21354">MSIIGFSRSRSAAVVVTAAVALTLAAGCSGAAKTDSSPGAQGTTGVASIQKPSAAASAEAVAAERPLIRLDASPEEAKRASDVFADCLLTNGLPKAAVMKGGRTIDPANISDVWGPLSDKVRADLKKNCASKQPEMARDRARRLDPAYADHMQAFIKCLNDHGIKAVLEDGELGSVDEMPSGSKAHWMQDCEQEGFASYYSTLK</sequence>
<comment type="caution">
    <text evidence="2">The sequence shown here is derived from an EMBL/GenBank/DDBJ whole genome shotgun (WGS) entry which is preliminary data.</text>
</comment>
<evidence type="ECO:0000256" key="1">
    <source>
        <dbReference type="SAM" id="SignalP"/>
    </source>
</evidence>
<keyword evidence="1" id="KW-0732">Signal</keyword>
<dbReference type="AlphaFoldDB" id="A0A919M783"/>